<evidence type="ECO:0000256" key="7">
    <source>
        <dbReference type="ARBA" id="ARBA00022927"/>
    </source>
</evidence>
<dbReference type="NCBIfam" id="TIGR01352">
    <property type="entry name" value="tonB_Cterm"/>
    <property type="match status" value="1"/>
</dbReference>
<evidence type="ECO:0000256" key="10">
    <source>
        <dbReference type="SAM" id="MobiDB-lite"/>
    </source>
</evidence>
<evidence type="ECO:0000259" key="12">
    <source>
        <dbReference type="PROSITE" id="PS52015"/>
    </source>
</evidence>
<dbReference type="KEGG" id="pbu:L21SP3_01518"/>
<dbReference type="PANTHER" id="PTHR33446">
    <property type="entry name" value="PROTEIN TONB-RELATED"/>
    <property type="match status" value="1"/>
</dbReference>
<feature type="region of interest" description="Disordered" evidence="10">
    <location>
        <begin position="53"/>
        <end position="85"/>
    </location>
</feature>
<keyword evidence="14" id="KW-1185">Reference proteome</keyword>
<comment type="subcellular location">
    <subcellularLocation>
        <location evidence="1">Cell inner membrane</location>
        <topology evidence="1">Single-pass membrane protein</topology>
        <orientation evidence="1">Periplasmic side</orientation>
    </subcellularLocation>
</comment>
<feature type="transmembrane region" description="Helical" evidence="11">
    <location>
        <begin position="12"/>
        <end position="37"/>
    </location>
</feature>
<dbReference type="GO" id="GO:0055085">
    <property type="term" value="P:transmembrane transport"/>
    <property type="evidence" value="ECO:0007669"/>
    <property type="project" value="InterPro"/>
</dbReference>
<dbReference type="EMBL" id="CP019633">
    <property type="protein sequence ID" value="AQQ09708.1"/>
    <property type="molecule type" value="Genomic_DNA"/>
</dbReference>
<keyword evidence="3" id="KW-0813">Transport</keyword>
<evidence type="ECO:0000256" key="9">
    <source>
        <dbReference type="ARBA" id="ARBA00023136"/>
    </source>
</evidence>
<sequence>MTKKKKNSPLKAFFRFVFVLLSASAITLFFFLLLPILQTISKPPKTDMVIQDVGVANVPPPPPPPEEEPPEEPEKDEQPPELNEQSQPLALDQLELALNPGFSGGIMAGDFSVKLNTASAGGEDVDALFSISDLDQKPRPIYRPSPRMNRELRKRAPGKVYIIFIVDKNGRVQKPKVQKSTDPIFEKPAMEAVKKWKFEPGKRNGSPVRFRMRVPITFPKG</sequence>
<dbReference type="GO" id="GO:0015031">
    <property type="term" value="P:protein transport"/>
    <property type="evidence" value="ECO:0007669"/>
    <property type="project" value="UniProtKB-KW"/>
</dbReference>
<evidence type="ECO:0000256" key="4">
    <source>
        <dbReference type="ARBA" id="ARBA00022475"/>
    </source>
</evidence>
<evidence type="ECO:0000256" key="5">
    <source>
        <dbReference type="ARBA" id="ARBA00022519"/>
    </source>
</evidence>
<dbReference type="Gene3D" id="3.30.1150.10">
    <property type="match status" value="1"/>
</dbReference>
<gene>
    <name evidence="13" type="ORF">L21SP3_01518</name>
</gene>
<evidence type="ECO:0000256" key="3">
    <source>
        <dbReference type="ARBA" id="ARBA00022448"/>
    </source>
</evidence>
<protein>
    <recommendedName>
        <fullName evidence="12">TonB C-terminal domain-containing protein</fullName>
    </recommendedName>
</protein>
<evidence type="ECO:0000256" key="2">
    <source>
        <dbReference type="ARBA" id="ARBA00006555"/>
    </source>
</evidence>
<dbReference type="RefSeq" id="WP_077540282.1">
    <property type="nucleotide sequence ID" value="NZ_CP019633.1"/>
</dbReference>
<dbReference type="AlphaFoldDB" id="A0A1Q2HQI3"/>
<proteinExistence type="inferred from homology"/>
<evidence type="ECO:0000256" key="11">
    <source>
        <dbReference type="SAM" id="Phobius"/>
    </source>
</evidence>
<comment type="similarity">
    <text evidence="2">Belongs to the TonB family.</text>
</comment>
<feature type="domain" description="TonB C-terminal" evidence="12">
    <location>
        <begin position="132"/>
        <end position="221"/>
    </location>
</feature>
<dbReference type="PROSITE" id="PS52015">
    <property type="entry name" value="TONB_CTD"/>
    <property type="match status" value="1"/>
</dbReference>
<dbReference type="InterPro" id="IPR006260">
    <property type="entry name" value="TonB/TolA_C"/>
</dbReference>
<dbReference type="Pfam" id="PF03544">
    <property type="entry name" value="TonB_C"/>
    <property type="match status" value="1"/>
</dbReference>
<dbReference type="InterPro" id="IPR037682">
    <property type="entry name" value="TonB_C"/>
</dbReference>
<evidence type="ECO:0000256" key="1">
    <source>
        <dbReference type="ARBA" id="ARBA00004383"/>
    </source>
</evidence>
<accession>A0A1Q2HQI3</accession>
<name>A0A1Q2HQI3_9BACT</name>
<keyword evidence="7" id="KW-0653">Protein transport</keyword>
<keyword evidence="6 11" id="KW-0812">Transmembrane</keyword>
<dbReference type="OrthoDB" id="9810145at2"/>
<dbReference type="InterPro" id="IPR051045">
    <property type="entry name" value="TonB-dependent_transducer"/>
</dbReference>
<keyword evidence="5" id="KW-0997">Cell inner membrane</keyword>
<evidence type="ECO:0000256" key="8">
    <source>
        <dbReference type="ARBA" id="ARBA00022989"/>
    </source>
</evidence>
<evidence type="ECO:0000313" key="13">
    <source>
        <dbReference type="EMBL" id="AQQ09708.1"/>
    </source>
</evidence>
<keyword evidence="8 11" id="KW-1133">Transmembrane helix</keyword>
<evidence type="ECO:0000256" key="6">
    <source>
        <dbReference type="ARBA" id="ARBA00022692"/>
    </source>
</evidence>
<dbReference type="GO" id="GO:0005886">
    <property type="term" value="C:plasma membrane"/>
    <property type="evidence" value="ECO:0007669"/>
    <property type="project" value="UniProtKB-SubCell"/>
</dbReference>
<dbReference type="STRING" id="1940790.L21SP3_01518"/>
<evidence type="ECO:0000313" key="14">
    <source>
        <dbReference type="Proteomes" id="UP000188273"/>
    </source>
</evidence>
<organism evidence="13 14">
    <name type="scientific">Sedimentisphaera cyanobacteriorum</name>
    <dbReference type="NCBI Taxonomy" id="1940790"/>
    <lineage>
        <taxon>Bacteria</taxon>
        <taxon>Pseudomonadati</taxon>
        <taxon>Planctomycetota</taxon>
        <taxon>Phycisphaerae</taxon>
        <taxon>Sedimentisphaerales</taxon>
        <taxon>Sedimentisphaeraceae</taxon>
        <taxon>Sedimentisphaera</taxon>
    </lineage>
</organism>
<feature type="compositionally biased region" description="Acidic residues" evidence="10">
    <location>
        <begin position="65"/>
        <end position="75"/>
    </location>
</feature>
<keyword evidence="4" id="KW-1003">Cell membrane</keyword>
<reference evidence="14" key="1">
    <citation type="submission" date="2017-02" db="EMBL/GenBank/DDBJ databases">
        <title>Comparative genomics and description of representatives of a novel lineage of planctomycetes thriving in anoxic sediments.</title>
        <authorList>
            <person name="Spring S."/>
            <person name="Bunk B."/>
            <person name="Sproer C."/>
            <person name="Klenk H.-P."/>
        </authorList>
    </citation>
    <scope>NUCLEOTIDE SEQUENCE [LARGE SCALE GENOMIC DNA]</scope>
    <source>
        <strain evidence="14">L21-RPul-D3</strain>
    </source>
</reference>
<dbReference type="Proteomes" id="UP000188273">
    <property type="component" value="Chromosome"/>
</dbReference>
<dbReference type="SUPFAM" id="SSF74653">
    <property type="entry name" value="TolA/TonB C-terminal domain"/>
    <property type="match status" value="1"/>
</dbReference>
<keyword evidence="9 11" id="KW-0472">Membrane</keyword>